<dbReference type="Proteomes" id="UP000199322">
    <property type="component" value="Unassembled WGS sequence"/>
</dbReference>
<organism evidence="1 2">
    <name type="scientific">Geotoga petraea</name>
    <dbReference type="NCBI Taxonomy" id="28234"/>
    <lineage>
        <taxon>Bacteria</taxon>
        <taxon>Thermotogati</taxon>
        <taxon>Thermotogota</taxon>
        <taxon>Thermotogae</taxon>
        <taxon>Petrotogales</taxon>
        <taxon>Petrotogaceae</taxon>
        <taxon>Geotoga</taxon>
    </lineage>
</organism>
<name>A0A1G6NT50_9BACT</name>
<evidence type="ECO:0000313" key="2">
    <source>
        <dbReference type="Proteomes" id="UP000199322"/>
    </source>
</evidence>
<protein>
    <submittedName>
        <fullName evidence="1">Uncharacterized protein</fullName>
    </submittedName>
</protein>
<keyword evidence="2" id="KW-1185">Reference proteome</keyword>
<dbReference type="AlphaFoldDB" id="A0A1G6NT50"/>
<dbReference type="STRING" id="28234.SAMN04488588_1649"/>
<sequence length="33" mass="4030">MNYNSRYKDEEPYNTLKIIKEIGAQYSKRSNFK</sequence>
<reference evidence="1 2" key="1">
    <citation type="submission" date="2016-10" db="EMBL/GenBank/DDBJ databases">
        <authorList>
            <person name="de Groot N.N."/>
        </authorList>
    </citation>
    <scope>NUCLEOTIDE SEQUENCE [LARGE SCALE GENOMIC DNA]</scope>
    <source>
        <strain evidence="1 2">WG14</strain>
    </source>
</reference>
<gene>
    <name evidence="1" type="ORF">SAMN04488588_1649</name>
</gene>
<dbReference type="EMBL" id="FMYV01000006">
    <property type="protein sequence ID" value="SDC70908.1"/>
    <property type="molecule type" value="Genomic_DNA"/>
</dbReference>
<accession>A0A1G6NT50</accession>
<proteinExistence type="predicted"/>
<evidence type="ECO:0000313" key="1">
    <source>
        <dbReference type="EMBL" id="SDC70908.1"/>
    </source>
</evidence>